<gene>
    <name evidence="18" type="ORF">PACTADRAFT_69742</name>
</gene>
<evidence type="ECO:0000313" key="19">
    <source>
        <dbReference type="Proteomes" id="UP000094236"/>
    </source>
</evidence>
<keyword evidence="5" id="KW-0808">Transferase</keyword>
<dbReference type="GO" id="GO:0004693">
    <property type="term" value="F:cyclin-dependent protein serine/threonine kinase activity"/>
    <property type="evidence" value="ECO:0007669"/>
    <property type="project" value="UniProtKB-EC"/>
</dbReference>
<evidence type="ECO:0000256" key="10">
    <source>
        <dbReference type="ARBA" id="ARBA00047811"/>
    </source>
</evidence>
<feature type="region of interest" description="Disordered" evidence="15">
    <location>
        <begin position="665"/>
        <end position="693"/>
    </location>
</feature>
<feature type="compositionally biased region" description="Basic and acidic residues" evidence="15">
    <location>
        <begin position="104"/>
        <end position="143"/>
    </location>
</feature>
<feature type="compositionally biased region" description="Basic and acidic residues" evidence="15">
    <location>
        <begin position="219"/>
        <end position="228"/>
    </location>
</feature>
<keyword evidence="16" id="KW-1133">Transmembrane helix</keyword>
<comment type="catalytic activity">
    <reaction evidence="12">
        <text>[DNA-directed RNA polymerase] + ATP = phospho-[DNA-directed RNA polymerase] + ADP + H(+)</text>
        <dbReference type="Rhea" id="RHEA:10216"/>
        <dbReference type="Rhea" id="RHEA-COMP:11321"/>
        <dbReference type="Rhea" id="RHEA-COMP:11322"/>
        <dbReference type="ChEBI" id="CHEBI:15378"/>
        <dbReference type="ChEBI" id="CHEBI:30616"/>
        <dbReference type="ChEBI" id="CHEBI:43176"/>
        <dbReference type="ChEBI" id="CHEBI:68546"/>
        <dbReference type="ChEBI" id="CHEBI:456216"/>
        <dbReference type="EC" id="2.7.11.23"/>
    </reaction>
</comment>
<dbReference type="PROSITE" id="PS00108">
    <property type="entry name" value="PROTEIN_KINASE_ST"/>
    <property type="match status" value="1"/>
</dbReference>
<evidence type="ECO:0000256" key="14">
    <source>
        <dbReference type="PROSITE-ProRule" id="PRU10141"/>
    </source>
</evidence>
<comment type="catalytic activity">
    <reaction evidence="10">
        <text>L-threonyl-[protein] + ATP = O-phospho-L-threonyl-[protein] + ADP + H(+)</text>
        <dbReference type="Rhea" id="RHEA:46608"/>
        <dbReference type="Rhea" id="RHEA-COMP:11060"/>
        <dbReference type="Rhea" id="RHEA-COMP:11605"/>
        <dbReference type="ChEBI" id="CHEBI:15378"/>
        <dbReference type="ChEBI" id="CHEBI:30013"/>
        <dbReference type="ChEBI" id="CHEBI:30616"/>
        <dbReference type="ChEBI" id="CHEBI:61977"/>
        <dbReference type="ChEBI" id="CHEBI:456216"/>
        <dbReference type="EC" id="2.7.11.22"/>
    </reaction>
</comment>
<dbReference type="AlphaFoldDB" id="A0A1E4TSN3"/>
<dbReference type="InterPro" id="IPR017441">
    <property type="entry name" value="Protein_kinase_ATP_BS"/>
</dbReference>
<evidence type="ECO:0000256" key="2">
    <source>
        <dbReference type="ARBA" id="ARBA00012409"/>
    </source>
</evidence>
<feature type="domain" description="Protein kinase" evidence="17">
    <location>
        <begin position="245"/>
        <end position="533"/>
    </location>
</feature>
<proteinExistence type="inferred from homology"/>
<dbReference type="PANTHER" id="PTHR24056:SF546">
    <property type="entry name" value="CYCLIN-DEPENDENT KINASE 12"/>
    <property type="match status" value="1"/>
</dbReference>
<name>A0A1E4TSN3_PACTA</name>
<dbReference type="Pfam" id="PF00069">
    <property type="entry name" value="Pkinase"/>
    <property type="match status" value="1"/>
</dbReference>
<evidence type="ECO:0000256" key="11">
    <source>
        <dbReference type="ARBA" id="ARBA00048367"/>
    </source>
</evidence>
<keyword evidence="19" id="KW-1185">Reference proteome</keyword>
<dbReference type="Gene3D" id="3.30.200.20">
    <property type="entry name" value="Phosphorylase Kinase, domain 1"/>
    <property type="match status" value="1"/>
</dbReference>
<feature type="compositionally biased region" description="Acidic residues" evidence="15">
    <location>
        <begin position="679"/>
        <end position="693"/>
    </location>
</feature>
<evidence type="ECO:0000313" key="18">
    <source>
        <dbReference type="EMBL" id="ODV94762.1"/>
    </source>
</evidence>
<dbReference type="InterPro" id="IPR050108">
    <property type="entry name" value="CDK"/>
</dbReference>
<dbReference type="InterPro" id="IPR008271">
    <property type="entry name" value="Ser/Thr_kinase_AS"/>
</dbReference>
<dbReference type="FunFam" id="1.10.510.10:FF:000415">
    <property type="entry name" value="CMGC/CDK/CRK7 protein kinase, variant"/>
    <property type="match status" value="1"/>
</dbReference>
<dbReference type="SUPFAM" id="SSF56112">
    <property type="entry name" value="Protein kinase-like (PK-like)"/>
    <property type="match status" value="1"/>
</dbReference>
<dbReference type="GO" id="GO:0008024">
    <property type="term" value="C:cyclin/CDK positive transcription elongation factor complex"/>
    <property type="evidence" value="ECO:0007669"/>
    <property type="project" value="TreeGrafter"/>
</dbReference>
<dbReference type="PROSITE" id="PS50011">
    <property type="entry name" value="PROTEIN_KINASE_DOM"/>
    <property type="match status" value="1"/>
</dbReference>
<evidence type="ECO:0000259" key="17">
    <source>
        <dbReference type="PROSITE" id="PS50011"/>
    </source>
</evidence>
<evidence type="ECO:0000256" key="8">
    <source>
        <dbReference type="ARBA" id="ARBA00022840"/>
    </source>
</evidence>
<accession>A0A1E4TSN3</accession>
<dbReference type="FunFam" id="3.30.200.20:FF:000588">
    <property type="entry name" value="CTD kinase subunit alpha"/>
    <property type="match status" value="1"/>
</dbReference>
<dbReference type="GO" id="GO:0032968">
    <property type="term" value="P:positive regulation of transcription elongation by RNA polymerase II"/>
    <property type="evidence" value="ECO:0007669"/>
    <property type="project" value="TreeGrafter"/>
</dbReference>
<dbReference type="CDD" id="cd07840">
    <property type="entry name" value="STKc_CDK9_like"/>
    <property type="match status" value="1"/>
</dbReference>
<evidence type="ECO:0000256" key="15">
    <source>
        <dbReference type="SAM" id="MobiDB-lite"/>
    </source>
</evidence>
<comment type="catalytic activity">
    <reaction evidence="11">
        <text>L-seryl-[protein] + ATP = O-phospho-L-seryl-[protein] + ADP + H(+)</text>
        <dbReference type="Rhea" id="RHEA:17989"/>
        <dbReference type="Rhea" id="RHEA-COMP:9863"/>
        <dbReference type="Rhea" id="RHEA-COMP:11604"/>
        <dbReference type="ChEBI" id="CHEBI:15378"/>
        <dbReference type="ChEBI" id="CHEBI:29999"/>
        <dbReference type="ChEBI" id="CHEBI:30616"/>
        <dbReference type="ChEBI" id="CHEBI:83421"/>
        <dbReference type="ChEBI" id="CHEBI:456216"/>
        <dbReference type="EC" id="2.7.11.22"/>
    </reaction>
</comment>
<keyword evidence="7" id="KW-0418">Kinase</keyword>
<dbReference type="GO" id="GO:0030332">
    <property type="term" value="F:cyclin binding"/>
    <property type="evidence" value="ECO:0007669"/>
    <property type="project" value="TreeGrafter"/>
</dbReference>
<evidence type="ECO:0000256" key="3">
    <source>
        <dbReference type="ARBA" id="ARBA00012425"/>
    </source>
</evidence>
<keyword evidence="6 14" id="KW-0547">Nucleotide-binding</keyword>
<evidence type="ECO:0000256" key="5">
    <source>
        <dbReference type="ARBA" id="ARBA00022679"/>
    </source>
</evidence>
<evidence type="ECO:0000256" key="1">
    <source>
        <dbReference type="ARBA" id="ARBA00006485"/>
    </source>
</evidence>
<dbReference type="PROSITE" id="PS00107">
    <property type="entry name" value="PROTEIN_KINASE_ATP"/>
    <property type="match status" value="1"/>
</dbReference>
<feature type="region of interest" description="Disordered" evidence="15">
    <location>
        <begin position="195"/>
        <end position="228"/>
    </location>
</feature>
<dbReference type="GO" id="GO:0030447">
    <property type="term" value="P:filamentous growth"/>
    <property type="evidence" value="ECO:0007669"/>
    <property type="project" value="UniProtKB-ARBA"/>
</dbReference>
<evidence type="ECO:0000256" key="7">
    <source>
        <dbReference type="ARBA" id="ARBA00022777"/>
    </source>
</evidence>
<keyword evidence="16" id="KW-0472">Membrane</keyword>
<dbReference type="GO" id="GO:0005524">
    <property type="term" value="F:ATP binding"/>
    <property type="evidence" value="ECO:0007669"/>
    <property type="project" value="UniProtKB-UniRule"/>
</dbReference>
<dbReference type="EMBL" id="KV454015">
    <property type="protein sequence ID" value="ODV94762.1"/>
    <property type="molecule type" value="Genomic_DNA"/>
</dbReference>
<keyword evidence="16" id="KW-0812">Transmembrane</keyword>
<comment type="similarity">
    <text evidence="1">Belongs to the protein kinase superfamily. CMGC Ser/Thr protein kinase family. CDC2/CDKX subfamily.</text>
</comment>
<evidence type="ECO:0000256" key="16">
    <source>
        <dbReference type="SAM" id="Phobius"/>
    </source>
</evidence>
<dbReference type="EC" id="2.7.11.23" evidence="2"/>
<dbReference type="InterPro" id="IPR000719">
    <property type="entry name" value="Prot_kinase_dom"/>
</dbReference>
<dbReference type="PANTHER" id="PTHR24056">
    <property type="entry name" value="CELL DIVISION PROTEIN KINASE"/>
    <property type="match status" value="1"/>
</dbReference>
<evidence type="ECO:0000256" key="13">
    <source>
        <dbReference type="ARBA" id="ARBA00073250"/>
    </source>
</evidence>
<evidence type="ECO:0000256" key="4">
    <source>
        <dbReference type="ARBA" id="ARBA00022527"/>
    </source>
</evidence>
<dbReference type="OrthoDB" id="204883at2759"/>
<feature type="compositionally biased region" description="Low complexity" evidence="15">
    <location>
        <begin position="144"/>
        <end position="156"/>
    </location>
</feature>
<dbReference type="SMART" id="SM00220">
    <property type="entry name" value="S_TKc"/>
    <property type="match status" value="1"/>
</dbReference>
<protein>
    <recommendedName>
        <fullName evidence="9">Serine/threonine-protein kinase BUR1</fullName>
        <ecNumber evidence="3">2.7.11.22</ecNumber>
        <ecNumber evidence="2">2.7.11.23</ecNumber>
    </recommendedName>
    <alternativeName>
        <fullName evidence="13">Serine/threonine-protein kinase bur1</fullName>
    </alternativeName>
</protein>
<dbReference type="InterPro" id="IPR011009">
    <property type="entry name" value="Kinase-like_dom_sf"/>
</dbReference>
<evidence type="ECO:0000256" key="12">
    <source>
        <dbReference type="ARBA" id="ARBA00049280"/>
    </source>
</evidence>
<feature type="transmembrane region" description="Helical" evidence="16">
    <location>
        <begin position="630"/>
        <end position="650"/>
    </location>
</feature>
<organism evidence="18 19">
    <name type="scientific">Pachysolen tannophilus NRRL Y-2460</name>
    <dbReference type="NCBI Taxonomy" id="669874"/>
    <lineage>
        <taxon>Eukaryota</taxon>
        <taxon>Fungi</taxon>
        <taxon>Dikarya</taxon>
        <taxon>Ascomycota</taxon>
        <taxon>Saccharomycotina</taxon>
        <taxon>Pichiomycetes</taxon>
        <taxon>Pachysolenaceae</taxon>
        <taxon>Pachysolen</taxon>
    </lineage>
</organism>
<keyword evidence="8 14" id="KW-0067">ATP-binding</keyword>
<dbReference type="STRING" id="669874.A0A1E4TSN3"/>
<dbReference type="Proteomes" id="UP000094236">
    <property type="component" value="Unassembled WGS sequence"/>
</dbReference>
<evidence type="ECO:0000256" key="6">
    <source>
        <dbReference type="ARBA" id="ARBA00022741"/>
    </source>
</evidence>
<dbReference type="EC" id="2.7.11.22" evidence="3"/>
<keyword evidence="4" id="KW-0723">Serine/threonine-protein kinase</keyword>
<feature type="compositionally biased region" description="Basic and acidic residues" evidence="15">
    <location>
        <begin position="1"/>
        <end position="16"/>
    </location>
</feature>
<evidence type="ECO:0000256" key="9">
    <source>
        <dbReference type="ARBA" id="ARBA00041018"/>
    </source>
</evidence>
<feature type="region of interest" description="Disordered" evidence="15">
    <location>
        <begin position="1"/>
        <end position="177"/>
    </location>
</feature>
<reference evidence="19" key="1">
    <citation type="submission" date="2016-05" db="EMBL/GenBank/DDBJ databases">
        <title>Comparative genomics of biotechnologically important yeasts.</title>
        <authorList>
            <consortium name="DOE Joint Genome Institute"/>
            <person name="Riley R."/>
            <person name="Haridas S."/>
            <person name="Wolfe K.H."/>
            <person name="Lopes M.R."/>
            <person name="Hittinger C.T."/>
            <person name="Goker M."/>
            <person name="Salamov A."/>
            <person name="Wisecaver J."/>
            <person name="Long T.M."/>
            <person name="Aerts A.L."/>
            <person name="Barry K."/>
            <person name="Choi C."/>
            <person name="Clum A."/>
            <person name="Coughlan A.Y."/>
            <person name="Deshpande S."/>
            <person name="Douglass A.P."/>
            <person name="Hanson S.J."/>
            <person name="Klenk H.-P."/>
            <person name="Labutti K."/>
            <person name="Lapidus A."/>
            <person name="Lindquist E."/>
            <person name="Lipzen A."/>
            <person name="Meier-Kolthoff J.P."/>
            <person name="Ohm R.A."/>
            <person name="Otillar R.P."/>
            <person name="Pangilinan J."/>
            <person name="Peng Y."/>
            <person name="Rokas A."/>
            <person name="Rosa C.A."/>
            <person name="Scheuner C."/>
            <person name="Sibirny A.A."/>
            <person name="Slot J.C."/>
            <person name="Stielow J.B."/>
            <person name="Sun H."/>
            <person name="Kurtzman C.P."/>
            <person name="Blackwell M."/>
            <person name="Grigoriev I.V."/>
            <person name="Jeffries T.W."/>
        </authorList>
    </citation>
    <scope>NUCLEOTIDE SEQUENCE [LARGE SCALE GENOMIC DNA]</scope>
    <source>
        <strain evidence="19">NRRL Y-2460</strain>
    </source>
</reference>
<feature type="compositionally biased region" description="Acidic residues" evidence="15">
    <location>
        <begin position="202"/>
        <end position="213"/>
    </location>
</feature>
<feature type="binding site" evidence="14">
    <location>
        <position position="274"/>
    </location>
    <ligand>
        <name>ATP</name>
        <dbReference type="ChEBI" id="CHEBI:30616"/>
    </ligand>
</feature>
<sequence>MPEGNDRKRDIYKRDSYVNSNYSNRGDYGYRDRYNSNSSRSGGGRYSGGHLSRDRDSYQGGSSGGGGNSRKYVDSSSRSFDRPLPTGPRKQHAPEQASLSSSYVRDEEKSKRPRKLGDRGLEPDLMDDKRKNPRYDSNPKEKNNNNNNNNNNNSNSKKASDLVLPRGPRKRFNRDNYIPHGKVRSFTEPVTKVNARNKLGFDDEEDEEDEDGGDNYPETNHHHQYDKPAQRKLFLEIQKRTTPIYERIQQVGEGTYGKVYKAKNRLTDKLVALKRLRLESEREGFPITAMREIRLLQSFQHENVSSLTEMMVEKNSIYMIFEYMEHDLTGLLTHPAVDLTLANKKYLFKQLLTGINYLHEKRIMHRDIKGSNILIDKFGTLKITDFGLARKMKNIKPDESPDYTNRVITLWYRPPELLLGATDYGREVDIWGIGCLLIELFTKKAIFQGANEISQLQSILKIMGTPTYQEWPEMDDLLWYHILKPEYQKRKFNELYNKVLLDDENCIKLCEDLLQQNPAKRITAKEALEYEWFKTEPLEEKLSLEGLEEMHEYEIAKITAKNDNINDNNTNDKKIVKTHHGNDQNNNNNNNIVNFYHDDVLLPKLNKEGKGETPILVINSSGSIKLKPSLPLWGTAMVMLGVLFIGYSLVHDYAVVTNVETNVKKENKHNNDSPNNTNADEEYFDCCEDQTDG</sequence>
<dbReference type="GO" id="GO:0008353">
    <property type="term" value="F:RNA polymerase II CTD heptapeptide repeat kinase activity"/>
    <property type="evidence" value="ECO:0007669"/>
    <property type="project" value="UniProtKB-EC"/>
</dbReference>
<dbReference type="Gene3D" id="1.10.510.10">
    <property type="entry name" value="Transferase(Phosphotransferase) domain 1"/>
    <property type="match status" value="1"/>
</dbReference>